<feature type="signal peptide" evidence="2">
    <location>
        <begin position="1"/>
        <end position="21"/>
    </location>
</feature>
<reference evidence="3 4" key="1">
    <citation type="journal article" date="2021" name="Commun. Biol.">
        <title>The genome of Shorea leprosula (Dipterocarpaceae) highlights the ecological relevance of drought in aseasonal tropical rainforests.</title>
        <authorList>
            <person name="Ng K.K.S."/>
            <person name="Kobayashi M.J."/>
            <person name="Fawcett J.A."/>
            <person name="Hatakeyama M."/>
            <person name="Paape T."/>
            <person name="Ng C.H."/>
            <person name="Ang C.C."/>
            <person name="Tnah L.H."/>
            <person name="Lee C.T."/>
            <person name="Nishiyama T."/>
            <person name="Sese J."/>
            <person name="O'Brien M.J."/>
            <person name="Copetti D."/>
            <person name="Mohd Noor M.I."/>
            <person name="Ong R.C."/>
            <person name="Putra M."/>
            <person name="Sireger I.Z."/>
            <person name="Indrioko S."/>
            <person name="Kosugi Y."/>
            <person name="Izuno A."/>
            <person name="Isagi Y."/>
            <person name="Lee S.L."/>
            <person name="Shimizu K.K."/>
        </authorList>
    </citation>
    <scope>NUCLEOTIDE SEQUENCE [LARGE SCALE GENOMIC DNA]</scope>
    <source>
        <strain evidence="3">214</strain>
    </source>
</reference>
<feature type="chain" id="PRO_5043383215" evidence="2">
    <location>
        <begin position="22"/>
        <end position="56"/>
    </location>
</feature>
<gene>
    <name evidence="3" type="ORF">SLEP1_g8603</name>
</gene>
<name>A0AAV5I6R5_9ROSI</name>
<accession>A0AAV5I6R5</accession>
<keyword evidence="1" id="KW-0812">Transmembrane</keyword>
<dbReference type="PROSITE" id="PS51257">
    <property type="entry name" value="PROKAR_LIPOPROTEIN"/>
    <property type="match status" value="1"/>
</dbReference>
<sequence length="56" mass="5678">MDLKISCVVLVAAACMSAAVANTGAPAPVPNSSITMPIVGCLVGASFVSFFAYYLH</sequence>
<evidence type="ECO:0000256" key="1">
    <source>
        <dbReference type="SAM" id="Phobius"/>
    </source>
</evidence>
<dbReference type="AlphaFoldDB" id="A0AAV5I6R5"/>
<dbReference type="PANTHER" id="PTHR34672">
    <property type="entry name" value="POLLEN-SPECIFIC ARABINOGALACTA PROTEIN BAN102"/>
    <property type="match status" value="1"/>
</dbReference>
<comment type="caution">
    <text evidence="3">The sequence shown here is derived from an EMBL/GenBank/DDBJ whole genome shotgun (WGS) entry which is preliminary data.</text>
</comment>
<protein>
    <submittedName>
        <fullName evidence="3">Uncharacterized protein</fullName>
    </submittedName>
</protein>
<dbReference type="EMBL" id="BPVZ01000009">
    <property type="protein sequence ID" value="GKU95216.1"/>
    <property type="molecule type" value="Genomic_DNA"/>
</dbReference>
<proteinExistence type="predicted"/>
<keyword evidence="1" id="KW-1133">Transmembrane helix</keyword>
<evidence type="ECO:0000256" key="2">
    <source>
        <dbReference type="SAM" id="SignalP"/>
    </source>
</evidence>
<dbReference type="Proteomes" id="UP001054252">
    <property type="component" value="Unassembled WGS sequence"/>
</dbReference>
<keyword evidence="2" id="KW-0732">Signal</keyword>
<keyword evidence="1" id="KW-0472">Membrane</keyword>
<feature type="transmembrane region" description="Helical" evidence="1">
    <location>
        <begin position="37"/>
        <end position="55"/>
    </location>
</feature>
<keyword evidence="4" id="KW-1185">Reference proteome</keyword>
<evidence type="ECO:0000313" key="3">
    <source>
        <dbReference type="EMBL" id="GKU95216.1"/>
    </source>
</evidence>
<evidence type="ECO:0000313" key="4">
    <source>
        <dbReference type="Proteomes" id="UP001054252"/>
    </source>
</evidence>
<dbReference type="PANTHER" id="PTHR34672:SF2">
    <property type="entry name" value="ARABINOGALACTAN PROTEIN 23"/>
    <property type="match status" value="1"/>
</dbReference>
<dbReference type="InterPro" id="IPR044702">
    <property type="entry name" value="AGP23/40"/>
</dbReference>
<organism evidence="3 4">
    <name type="scientific">Rubroshorea leprosula</name>
    <dbReference type="NCBI Taxonomy" id="152421"/>
    <lineage>
        <taxon>Eukaryota</taxon>
        <taxon>Viridiplantae</taxon>
        <taxon>Streptophyta</taxon>
        <taxon>Embryophyta</taxon>
        <taxon>Tracheophyta</taxon>
        <taxon>Spermatophyta</taxon>
        <taxon>Magnoliopsida</taxon>
        <taxon>eudicotyledons</taxon>
        <taxon>Gunneridae</taxon>
        <taxon>Pentapetalae</taxon>
        <taxon>rosids</taxon>
        <taxon>malvids</taxon>
        <taxon>Malvales</taxon>
        <taxon>Dipterocarpaceae</taxon>
        <taxon>Rubroshorea</taxon>
    </lineage>
</organism>